<proteinExistence type="predicted"/>
<name>A0A645J8Y9_9ZZZZ</name>
<evidence type="ECO:0000313" key="1">
    <source>
        <dbReference type="EMBL" id="MPN55973.1"/>
    </source>
</evidence>
<protein>
    <submittedName>
        <fullName evidence="1">Uncharacterized protein</fullName>
    </submittedName>
</protein>
<gene>
    <name evidence="1" type="ORF">SDC9_203657</name>
</gene>
<accession>A0A645J8Y9</accession>
<comment type="caution">
    <text evidence="1">The sequence shown here is derived from an EMBL/GenBank/DDBJ whole genome shotgun (WGS) entry which is preliminary data.</text>
</comment>
<dbReference type="EMBL" id="VSSQ01125798">
    <property type="protein sequence ID" value="MPN55973.1"/>
    <property type="molecule type" value="Genomic_DNA"/>
</dbReference>
<dbReference type="AlphaFoldDB" id="A0A645J8Y9"/>
<organism evidence="1">
    <name type="scientific">bioreactor metagenome</name>
    <dbReference type="NCBI Taxonomy" id="1076179"/>
    <lineage>
        <taxon>unclassified sequences</taxon>
        <taxon>metagenomes</taxon>
        <taxon>ecological metagenomes</taxon>
    </lineage>
</organism>
<reference evidence="1" key="1">
    <citation type="submission" date="2019-08" db="EMBL/GenBank/DDBJ databases">
        <authorList>
            <person name="Kucharzyk K."/>
            <person name="Murdoch R.W."/>
            <person name="Higgins S."/>
            <person name="Loffler F."/>
        </authorList>
    </citation>
    <scope>NUCLEOTIDE SEQUENCE</scope>
</reference>
<sequence>MSFKTEFKKYCKAQTMATESSSNISSFFSDFELEYSITFHAGDGVMLLDHDASLCAYLNEKDVNDLSKAKTREDVLKVINRLEFDR</sequence>